<dbReference type="Pfam" id="PF13671">
    <property type="entry name" value="AAA_33"/>
    <property type="match status" value="1"/>
</dbReference>
<evidence type="ECO:0000313" key="2">
    <source>
        <dbReference type="Proteomes" id="UP000595460"/>
    </source>
</evidence>
<keyword evidence="1" id="KW-0067">ATP-binding</keyword>
<protein>
    <submittedName>
        <fullName evidence="1">ATP-binding protein</fullName>
    </submittedName>
</protein>
<name>A0ABX7BSW0_9HYPH</name>
<keyword evidence="2" id="KW-1185">Reference proteome</keyword>
<dbReference type="InterPro" id="IPR027417">
    <property type="entry name" value="P-loop_NTPase"/>
</dbReference>
<evidence type="ECO:0000313" key="1">
    <source>
        <dbReference type="EMBL" id="QQR35026.1"/>
    </source>
</evidence>
<dbReference type="Proteomes" id="UP000595460">
    <property type="component" value="Chromosome"/>
</dbReference>
<proteinExistence type="predicted"/>
<organism evidence="1 2">
    <name type="scientific">Devosia oryziradicis</name>
    <dbReference type="NCBI Taxonomy" id="2801335"/>
    <lineage>
        <taxon>Bacteria</taxon>
        <taxon>Pseudomonadati</taxon>
        <taxon>Pseudomonadota</taxon>
        <taxon>Alphaproteobacteria</taxon>
        <taxon>Hyphomicrobiales</taxon>
        <taxon>Devosiaceae</taxon>
        <taxon>Devosia</taxon>
    </lineage>
</organism>
<keyword evidence="1" id="KW-0547">Nucleotide-binding</keyword>
<dbReference type="Gene3D" id="3.40.50.300">
    <property type="entry name" value="P-loop containing nucleotide triphosphate hydrolases"/>
    <property type="match status" value="1"/>
</dbReference>
<dbReference type="RefSeq" id="WP_201653840.1">
    <property type="nucleotide sequence ID" value="NZ_CP068047.1"/>
</dbReference>
<reference evidence="1 2" key="1">
    <citation type="submission" date="2021-01" db="EMBL/GenBank/DDBJ databases">
        <title>Genome seq and assembly of Devosia sp. G19.</title>
        <authorList>
            <person name="Chhetri G."/>
        </authorList>
    </citation>
    <scope>NUCLEOTIDE SEQUENCE [LARGE SCALE GENOMIC DNA]</scope>
    <source>
        <strain evidence="1 2">G19</strain>
    </source>
</reference>
<gene>
    <name evidence="1" type="ORF">JI749_11630</name>
</gene>
<dbReference type="EMBL" id="CP068047">
    <property type="protein sequence ID" value="QQR35026.1"/>
    <property type="molecule type" value="Genomic_DNA"/>
</dbReference>
<sequence>MAGNGRLIIISGLPGTGKTTLAKLLSARHHGVIFSPDDWMDALGIDLWDTTARDRIEKLQWQQAQDLLRLGGVAIIEWGTWARAERDLLREGARALGAAVELHFLDALPEILHQRTSARGRETPPLTLDDLRTYWATIERPTAEEFACYDPASEPNP</sequence>
<accession>A0ABX7BSW0</accession>
<dbReference type="SUPFAM" id="SSF52540">
    <property type="entry name" value="P-loop containing nucleoside triphosphate hydrolases"/>
    <property type="match status" value="1"/>
</dbReference>
<dbReference type="GO" id="GO:0005524">
    <property type="term" value="F:ATP binding"/>
    <property type="evidence" value="ECO:0007669"/>
    <property type="project" value="UniProtKB-KW"/>
</dbReference>